<dbReference type="Pfam" id="PF18050">
    <property type="entry name" value="Cyclophil_like2"/>
    <property type="match status" value="1"/>
</dbReference>
<evidence type="ECO:0000259" key="1">
    <source>
        <dbReference type="Pfam" id="PF18050"/>
    </source>
</evidence>
<proteinExistence type="predicted"/>
<dbReference type="InterPro" id="IPR041183">
    <property type="entry name" value="Cyclophilin-like"/>
</dbReference>
<feature type="domain" description="Cyclophilin-like" evidence="1">
    <location>
        <begin position="52"/>
        <end position="156"/>
    </location>
</feature>
<dbReference type="SUPFAM" id="SSF50891">
    <property type="entry name" value="Cyclophilin-like"/>
    <property type="match status" value="1"/>
</dbReference>
<protein>
    <recommendedName>
        <fullName evidence="1">Cyclophilin-like domain-containing protein</fullName>
    </recommendedName>
</protein>
<organism evidence="2">
    <name type="scientific">Serratia fonticola</name>
    <dbReference type="NCBI Taxonomy" id="47917"/>
    <lineage>
        <taxon>Bacteria</taxon>
        <taxon>Pseudomonadati</taxon>
        <taxon>Pseudomonadota</taxon>
        <taxon>Gammaproteobacteria</taxon>
        <taxon>Enterobacterales</taxon>
        <taxon>Yersiniaceae</taxon>
        <taxon>Serratia</taxon>
    </lineage>
</organism>
<evidence type="ECO:0000313" key="2">
    <source>
        <dbReference type="EMBL" id="TVZ71596.1"/>
    </source>
</evidence>
<dbReference type="PROSITE" id="PS51257">
    <property type="entry name" value="PROKAR_LIPOPROTEIN"/>
    <property type="match status" value="1"/>
</dbReference>
<reference evidence="2" key="1">
    <citation type="submission" date="2019-06" db="EMBL/GenBank/DDBJ databases">
        <authorList>
            <person name="Deangelis K."/>
            <person name="Huntemann M."/>
            <person name="Clum A."/>
            <person name="Pillay M."/>
            <person name="Palaniappan K."/>
            <person name="Varghese N."/>
            <person name="Mikhailova N."/>
            <person name="Stamatis D."/>
            <person name="Reddy T."/>
            <person name="Daum C."/>
            <person name="Shapiro N."/>
            <person name="Ivanova N."/>
            <person name="Kyrpides N."/>
            <person name="Woyke T."/>
        </authorList>
    </citation>
    <scope>NUCLEOTIDE SEQUENCE [LARGE SCALE GENOMIC DNA]</scope>
    <source>
        <strain evidence="2">128R</strain>
    </source>
</reference>
<dbReference type="EMBL" id="VISQ01000001">
    <property type="protein sequence ID" value="TVZ71596.1"/>
    <property type="molecule type" value="Genomic_DNA"/>
</dbReference>
<dbReference type="AlphaFoldDB" id="A0A542BQM4"/>
<accession>A0A542BQM4</accession>
<dbReference type="InterPro" id="IPR029000">
    <property type="entry name" value="Cyclophilin-like_dom_sf"/>
</dbReference>
<comment type="caution">
    <text evidence="2">The sequence shown here is derived from an EMBL/GenBank/DDBJ whole genome shotgun (WGS) entry which is preliminary data.</text>
</comment>
<name>A0A542BQM4_SERFO</name>
<gene>
    <name evidence="2" type="ORF">FHU10_4228</name>
</gene>
<dbReference type="Gene3D" id="2.40.100.20">
    <property type="match status" value="1"/>
</dbReference>
<reference evidence="2" key="2">
    <citation type="submission" date="2019-08" db="EMBL/GenBank/DDBJ databases">
        <title>Investigation of anaerobic lignin degradation for improved lignocellulosic biofuels.</title>
        <authorList>
            <person name="Deangelis K.PhD."/>
        </authorList>
    </citation>
    <scope>NUCLEOTIDE SEQUENCE [LARGE SCALE GENOMIC DNA]</scope>
    <source>
        <strain evidence="2">128R</strain>
    </source>
</reference>
<sequence length="163" mass="17629">METTYKQCAAHVPLSAVSLLAFIGVLISCGVTTAQATPLFTNGEKAMYNIQITLNDVTVTGTLDDTPATRDFVAQLPLTVKLDDYSSTEKITYPPKKLSTLSAPAGITPRIGDIAYYAPWGNIAIFYQNFAYSPGLIKLGEITNGIEHLHYRGAKQATITLID</sequence>